<protein>
    <submittedName>
        <fullName evidence="1 2">Uncharacterized protein</fullName>
    </submittedName>
</protein>
<accession>A0A2K2CXX9</accession>
<organism evidence="1">
    <name type="scientific">Brachypodium distachyon</name>
    <name type="common">Purple false brome</name>
    <name type="synonym">Trachynia distachya</name>
    <dbReference type="NCBI Taxonomy" id="15368"/>
    <lineage>
        <taxon>Eukaryota</taxon>
        <taxon>Viridiplantae</taxon>
        <taxon>Streptophyta</taxon>
        <taxon>Embryophyta</taxon>
        <taxon>Tracheophyta</taxon>
        <taxon>Spermatophyta</taxon>
        <taxon>Magnoliopsida</taxon>
        <taxon>Liliopsida</taxon>
        <taxon>Poales</taxon>
        <taxon>Poaceae</taxon>
        <taxon>BOP clade</taxon>
        <taxon>Pooideae</taxon>
        <taxon>Stipodae</taxon>
        <taxon>Brachypodieae</taxon>
        <taxon>Brachypodium</taxon>
    </lineage>
</organism>
<reference evidence="1" key="2">
    <citation type="submission" date="2017-06" db="EMBL/GenBank/DDBJ databases">
        <title>WGS assembly of Brachypodium distachyon.</title>
        <authorList>
            <consortium name="The International Brachypodium Initiative"/>
            <person name="Lucas S."/>
            <person name="Harmon-Smith M."/>
            <person name="Lail K."/>
            <person name="Tice H."/>
            <person name="Grimwood J."/>
            <person name="Bruce D."/>
            <person name="Barry K."/>
            <person name="Shu S."/>
            <person name="Lindquist E."/>
            <person name="Wang M."/>
            <person name="Pitluck S."/>
            <person name="Vogel J.P."/>
            <person name="Garvin D.F."/>
            <person name="Mockler T.C."/>
            <person name="Schmutz J."/>
            <person name="Rokhsar D."/>
            <person name="Bevan M.W."/>
        </authorList>
    </citation>
    <scope>NUCLEOTIDE SEQUENCE</scope>
    <source>
        <strain evidence="1">Bd21</strain>
    </source>
</reference>
<evidence type="ECO:0000313" key="2">
    <source>
        <dbReference type="EnsemblPlants" id="PNT66876"/>
    </source>
</evidence>
<dbReference type="EnsemblPlants" id="PNT66876">
    <property type="protein sequence ID" value="PNT66876"/>
    <property type="gene ID" value="BRADI_3g17924v3"/>
</dbReference>
<dbReference type="Gramene" id="PNT66876">
    <property type="protein sequence ID" value="PNT66876"/>
    <property type="gene ID" value="BRADI_3g17924v3"/>
</dbReference>
<reference evidence="1 2" key="1">
    <citation type="journal article" date="2010" name="Nature">
        <title>Genome sequencing and analysis of the model grass Brachypodium distachyon.</title>
        <authorList>
            <consortium name="International Brachypodium Initiative"/>
        </authorList>
    </citation>
    <scope>NUCLEOTIDE SEQUENCE [LARGE SCALE GENOMIC DNA]</scope>
    <source>
        <strain evidence="1 2">Bd21</strain>
    </source>
</reference>
<evidence type="ECO:0000313" key="3">
    <source>
        <dbReference type="Proteomes" id="UP000008810"/>
    </source>
</evidence>
<dbReference type="AlphaFoldDB" id="A0A2K2CXX9"/>
<dbReference type="Proteomes" id="UP000008810">
    <property type="component" value="Chromosome 3"/>
</dbReference>
<dbReference type="InParanoid" id="A0A2K2CXX9"/>
<proteinExistence type="predicted"/>
<name>A0A2K2CXX9_BRADI</name>
<keyword evidence="3" id="KW-1185">Reference proteome</keyword>
<reference evidence="2" key="3">
    <citation type="submission" date="2018-08" db="UniProtKB">
        <authorList>
            <consortium name="EnsemblPlants"/>
        </authorList>
    </citation>
    <scope>IDENTIFICATION</scope>
    <source>
        <strain evidence="2">cv. Bd21</strain>
    </source>
</reference>
<gene>
    <name evidence="1" type="ORF">BRADI_3g17924v3</name>
</gene>
<sequence length="121" mass="13900">MHAFCSSHLWARLEYYSFRFFHFLLSKAMEMSRCLPTVVRINRRGIRACSLAAPSIGQLAAVIDLRHLLGPHLSCSSDTYVPCEAEHTIELHRWISQSDWRATCCRCTNKDVCTLDRPVLC</sequence>
<evidence type="ECO:0000313" key="1">
    <source>
        <dbReference type="EMBL" id="PNT66876.1"/>
    </source>
</evidence>
<dbReference type="EMBL" id="CM000882">
    <property type="protein sequence ID" value="PNT66876.1"/>
    <property type="molecule type" value="Genomic_DNA"/>
</dbReference>